<sequence length="167" mass="18398">MAENEQAAAGSENQNQPQFALQRIYVKDLSFESPNSPLVFQEQWKPEVNLDLNTSHSKVSDNQYEVVLSMTVTSKVGEKVAYIVEIQQAGVFMVQGIEGGQLGQMLGAYCPTILFPYAREAIDGVVNKGSFPALMLAPVNFDAIYAQALKRKQEEGASEAKEEPQTH</sequence>
<reference evidence="6 7" key="1">
    <citation type="journal article" date="2014" name="Genome Announc.">
        <title>Draft Genome Sequences of Marinobacter similis A3d10T and Marinobacter salarius R9SW1T.</title>
        <authorList>
            <person name="Ivanova E.P."/>
            <person name="Ng H.J."/>
            <person name="Webb H.K."/>
            <person name="Feng G."/>
            <person name="Oshima K."/>
            <person name="Hattori M."/>
            <person name="Ohkuma M."/>
            <person name="Sergeev A.F."/>
            <person name="Mikhailov V.V."/>
            <person name="Crawford R.J."/>
            <person name="Sawabe T."/>
        </authorList>
    </citation>
    <scope>NUCLEOTIDE SEQUENCE [LARGE SCALE GENOMIC DNA]</scope>
    <source>
        <strain evidence="6 7">A3d10</strain>
    </source>
</reference>
<comment type="subcellular location">
    <subcellularLocation>
        <location evidence="5">Cytoplasm</location>
    </subcellularLocation>
</comment>
<dbReference type="Gene3D" id="3.10.420.10">
    <property type="entry name" value="SecB-like"/>
    <property type="match status" value="1"/>
</dbReference>
<dbReference type="InterPro" id="IPR035958">
    <property type="entry name" value="SecB-like_sf"/>
</dbReference>
<proteinExistence type="inferred from homology"/>
<dbReference type="EMBL" id="CP007151">
    <property type="protein sequence ID" value="AHI28157.1"/>
    <property type="molecule type" value="Genomic_DNA"/>
</dbReference>
<comment type="subunit">
    <text evidence="5">Homotetramer, a dimer of dimers. One homotetramer interacts with 1 SecA dimer.</text>
</comment>
<keyword evidence="2 5" id="KW-0813">Transport</keyword>
<organism evidence="6 7">
    <name type="scientific">Marinobacter similis</name>
    <dbReference type="NCBI Taxonomy" id="1420916"/>
    <lineage>
        <taxon>Bacteria</taxon>
        <taxon>Pseudomonadati</taxon>
        <taxon>Pseudomonadota</taxon>
        <taxon>Gammaproteobacteria</taxon>
        <taxon>Pseudomonadales</taxon>
        <taxon>Marinobacteraceae</taxon>
        <taxon>Marinobacter</taxon>
    </lineage>
</organism>
<protein>
    <recommendedName>
        <fullName evidence="5">Protein-export protein SecB</fullName>
    </recommendedName>
</protein>
<evidence type="ECO:0000313" key="7">
    <source>
        <dbReference type="Proteomes" id="UP000061489"/>
    </source>
</evidence>
<keyword evidence="4 5" id="KW-0811">Translocation</keyword>
<dbReference type="HAMAP" id="MF_00821">
    <property type="entry name" value="SecB"/>
    <property type="match status" value="1"/>
</dbReference>
<dbReference type="AlphaFoldDB" id="W5YG16"/>
<dbReference type="InterPro" id="IPR003708">
    <property type="entry name" value="SecB"/>
</dbReference>
<dbReference type="GO" id="GO:0051082">
    <property type="term" value="F:unfolded protein binding"/>
    <property type="evidence" value="ECO:0007669"/>
    <property type="project" value="InterPro"/>
</dbReference>
<dbReference type="PRINTS" id="PR01594">
    <property type="entry name" value="SECBCHAPRONE"/>
</dbReference>
<dbReference type="GO" id="GO:0005737">
    <property type="term" value="C:cytoplasm"/>
    <property type="evidence" value="ECO:0007669"/>
    <property type="project" value="UniProtKB-SubCell"/>
</dbReference>
<dbReference type="GO" id="GO:0006457">
    <property type="term" value="P:protein folding"/>
    <property type="evidence" value="ECO:0007669"/>
    <property type="project" value="UniProtKB-UniRule"/>
</dbReference>
<dbReference type="OrthoDB" id="9795145at2"/>
<evidence type="ECO:0000256" key="4">
    <source>
        <dbReference type="ARBA" id="ARBA00023010"/>
    </source>
</evidence>
<evidence type="ECO:0000256" key="3">
    <source>
        <dbReference type="ARBA" id="ARBA00022927"/>
    </source>
</evidence>
<dbReference type="HOGENOM" id="CLU_111574_1_0_6"/>
<dbReference type="GO" id="GO:0051262">
    <property type="term" value="P:protein tetramerization"/>
    <property type="evidence" value="ECO:0007669"/>
    <property type="project" value="InterPro"/>
</dbReference>
<comment type="function">
    <text evidence="5">One of the proteins required for the normal export of preproteins out of the cell cytoplasm. It is a molecular chaperone that binds to a subset of precursor proteins, maintaining them in a translocation-competent state. It also specifically binds to its receptor SecA.</text>
</comment>
<dbReference type="Pfam" id="PF02556">
    <property type="entry name" value="SecB"/>
    <property type="match status" value="1"/>
</dbReference>
<dbReference type="RefSeq" id="WP_041339239.1">
    <property type="nucleotide sequence ID" value="NZ_CP007151.1"/>
</dbReference>
<dbReference type="STRING" id="1420916.AU14_04595"/>
<keyword evidence="5" id="KW-0963">Cytoplasm</keyword>
<evidence type="ECO:0000256" key="2">
    <source>
        <dbReference type="ARBA" id="ARBA00022448"/>
    </source>
</evidence>
<dbReference type="PANTHER" id="PTHR36918">
    <property type="match status" value="1"/>
</dbReference>
<keyword evidence="7" id="KW-1185">Reference proteome</keyword>
<accession>W5YG16</accession>
<dbReference type="GO" id="GO:0015031">
    <property type="term" value="P:protein transport"/>
    <property type="evidence" value="ECO:0007669"/>
    <property type="project" value="UniProtKB-UniRule"/>
</dbReference>
<gene>
    <name evidence="5" type="primary">secB</name>
    <name evidence="6" type="ORF">AU14_04595</name>
</gene>
<dbReference type="KEGG" id="msx:AU14_04595"/>
<dbReference type="SUPFAM" id="SSF54611">
    <property type="entry name" value="SecB-like"/>
    <property type="match status" value="1"/>
</dbReference>
<dbReference type="NCBIfam" id="TIGR00809">
    <property type="entry name" value="secB"/>
    <property type="match status" value="1"/>
</dbReference>
<dbReference type="NCBIfam" id="NF004393">
    <property type="entry name" value="PRK05751.1-4"/>
    <property type="match status" value="1"/>
</dbReference>
<comment type="similarity">
    <text evidence="1 5">Belongs to the SecB family.</text>
</comment>
<evidence type="ECO:0000256" key="5">
    <source>
        <dbReference type="HAMAP-Rule" id="MF_00821"/>
    </source>
</evidence>
<dbReference type="Proteomes" id="UP000061489">
    <property type="component" value="Chromosome"/>
</dbReference>
<dbReference type="PANTHER" id="PTHR36918:SF1">
    <property type="entry name" value="PROTEIN-EXPORT PROTEIN SECB"/>
    <property type="match status" value="1"/>
</dbReference>
<keyword evidence="3 5" id="KW-0653">Protein transport</keyword>
<evidence type="ECO:0000256" key="1">
    <source>
        <dbReference type="ARBA" id="ARBA00009990"/>
    </source>
</evidence>
<keyword evidence="5" id="KW-0143">Chaperone</keyword>
<name>W5YG16_9GAMM</name>
<evidence type="ECO:0000313" key="6">
    <source>
        <dbReference type="EMBL" id="AHI28157.1"/>
    </source>
</evidence>